<protein>
    <submittedName>
        <fullName evidence="2">Uncharacterized protein</fullName>
    </submittedName>
</protein>
<feature type="compositionally biased region" description="Basic and acidic residues" evidence="1">
    <location>
        <begin position="778"/>
        <end position="796"/>
    </location>
</feature>
<evidence type="ECO:0000313" key="2">
    <source>
        <dbReference type="EMBL" id="CEH14202.1"/>
    </source>
</evidence>
<feature type="compositionally biased region" description="Polar residues" evidence="1">
    <location>
        <begin position="469"/>
        <end position="489"/>
    </location>
</feature>
<feature type="compositionally biased region" description="Basic and acidic residues" evidence="1">
    <location>
        <begin position="833"/>
        <end position="842"/>
    </location>
</feature>
<feature type="compositionally biased region" description="Polar residues" evidence="1">
    <location>
        <begin position="1242"/>
        <end position="1251"/>
    </location>
</feature>
<feature type="region of interest" description="Disordered" evidence="1">
    <location>
        <begin position="418"/>
        <end position="982"/>
    </location>
</feature>
<feature type="compositionally biased region" description="Low complexity" evidence="1">
    <location>
        <begin position="952"/>
        <end position="961"/>
    </location>
</feature>
<evidence type="ECO:0000256" key="1">
    <source>
        <dbReference type="SAM" id="MobiDB-lite"/>
    </source>
</evidence>
<reference evidence="2 3" key="1">
    <citation type="submission" date="2014-09" db="EMBL/GenBank/DDBJ databases">
        <authorList>
            <person name="Magalhaes I.L.F."/>
            <person name="Oliveira U."/>
            <person name="Santos F.R."/>
            <person name="Vidigal T.H.D.A."/>
            <person name="Brescovit A.D."/>
            <person name="Santos A.J."/>
        </authorList>
    </citation>
    <scope>NUCLEOTIDE SEQUENCE [LARGE SCALE GENOMIC DNA]</scope>
</reference>
<dbReference type="Proteomes" id="UP000054845">
    <property type="component" value="Unassembled WGS sequence"/>
</dbReference>
<feature type="compositionally biased region" description="Basic and acidic residues" evidence="1">
    <location>
        <begin position="1267"/>
        <end position="1281"/>
    </location>
</feature>
<organism evidence="2 3">
    <name type="scientific">Ceraceosorus bombacis</name>
    <dbReference type="NCBI Taxonomy" id="401625"/>
    <lineage>
        <taxon>Eukaryota</taxon>
        <taxon>Fungi</taxon>
        <taxon>Dikarya</taxon>
        <taxon>Basidiomycota</taxon>
        <taxon>Ustilaginomycotina</taxon>
        <taxon>Exobasidiomycetes</taxon>
        <taxon>Ceraceosorales</taxon>
        <taxon>Ceraceosoraceae</taxon>
        <taxon>Ceraceosorus</taxon>
    </lineage>
</organism>
<feature type="compositionally biased region" description="Basic and acidic residues" evidence="1">
    <location>
        <begin position="608"/>
        <end position="628"/>
    </location>
</feature>
<evidence type="ECO:0000313" key="3">
    <source>
        <dbReference type="Proteomes" id="UP000054845"/>
    </source>
</evidence>
<feature type="compositionally biased region" description="Basic and acidic residues" evidence="1">
    <location>
        <begin position="902"/>
        <end position="925"/>
    </location>
</feature>
<feature type="compositionally biased region" description="Basic and acidic residues" evidence="1">
    <location>
        <begin position="569"/>
        <end position="580"/>
    </location>
</feature>
<name>A0A0N7L9M5_9BASI</name>
<proteinExistence type="predicted"/>
<feature type="compositionally biased region" description="Polar residues" evidence="1">
    <location>
        <begin position="445"/>
        <end position="458"/>
    </location>
</feature>
<feature type="region of interest" description="Disordered" evidence="1">
    <location>
        <begin position="1072"/>
        <end position="1095"/>
    </location>
</feature>
<feature type="compositionally biased region" description="Polar residues" evidence="1">
    <location>
        <begin position="887"/>
        <end position="899"/>
    </location>
</feature>
<feature type="region of interest" description="Disordered" evidence="1">
    <location>
        <begin position="348"/>
        <end position="392"/>
    </location>
</feature>
<feature type="compositionally biased region" description="Basic and acidic residues" evidence="1">
    <location>
        <begin position="720"/>
        <end position="730"/>
    </location>
</feature>
<feature type="region of interest" description="Disordered" evidence="1">
    <location>
        <begin position="995"/>
        <end position="1017"/>
    </location>
</feature>
<dbReference type="EMBL" id="CCYA01000240">
    <property type="protein sequence ID" value="CEH14202.1"/>
    <property type="molecule type" value="Genomic_DNA"/>
</dbReference>
<feature type="compositionally biased region" description="Polar residues" evidence="1">
    <location>
        <begin position="1085"/>
        <end position="1095"/>
    </location>
</feature>
<feature type="compositionally biased region" description="Basic and acidic residues" evidence="1">
    <location>
        <begin position="361"/>
        <end position="372"/>
    </location>
</feature>
<dbReference type="OrthoDB" id="10666626at2759"/>
<feature type="compositionally biased region" description="Basic and acidic residues" evidence="1">
    <location>
        <begin position="1185"/>
        <end position="1197"/>
    </location>
</feature>
<accession>A0A0N7L9M5</accession>
<feature type="region of interest" description="Disordered" evidence="1">
    <location>
        <begin position="1233"/>
        <end position="1287"/>
    </location>
</feature>
<feature type="compositionally biased region" description="Basic and acidic residues" evidence="1">
    <location>
        <begin position="535"/>
        <end position="552"/>
    </location>
</feature>
<keyword evidence="3" id="KW-1185">Reference proteome</keyword>
<feature type="region of interest" description="Disordered" evidence="1">
    <location>
        <begin position="1154"/>
        <end position="1221"/>
    </location>
</feature>
<sequence>MCSRRVTGPSSKEYIAFLRYSIKEQCRELVECWEETATWFAYGINLAYINLVESARENDEGATLVMAAKERDRLFDLLPVYSVTLANYGGRLGHEAIYMCILTIDWAVGDNKHLAEDKLSLSELGLALCRLDAFDALSLFNTVFKLRPRSSKTSKVSDEQKRDFASKLFRPLKETMKHDKLYEDFLDLAVQLKSVKWRETASLMLARLGEYDSRRSQRVVFKKLQVGAQGKLVQTRLVRPEQDAAPYDMWLESENIHIAFVDSDADEGSTDIQDSSINLPYGHLAKVSSSEEDGSVLLIEANVDVLVGSTPSSLDRHLRIYSLPDEVERAVAIINERRQSAISSAYQDCEKGNRNHSTATSHKDQQTSDCARRPRGFVKDMPPTQQESLASDQGLLPAALPRRKMSVSPTIAASNAYGHQTSALSTDPRKPQTLAQSSLRKESELTANVSTPEDSSQPPDDVTPELSLDQRNQYHTLKSSVSRSATSEAQSKEQDRPRRQPGVVKRLRQAEAAAPKRVPRASEHVSAQKRSARTSHVDSESRYSLRRADEQSKNGARSQREGPPSVADADQRVNAEDHSTTSELADESEIAHRFQESQPGKARQKAASVREERPSSFVKEKHASRKEIPGSLTSSTPRGRPKPRAKVNDLAVPARHADSADGITPLRKSGLEEAEPPQAGSRTHADRHPGNSTSRADRPLSPVQAAGTTKGQEPPSMRGTDTKAASERRIPLKANPASGNSTETRSEHDVADPAGQARKSATHGPALASSGRRKQARPQRDDEFPLLEETSRSMHSERKKRGRESKAARSGANDENIEADRLESFSGVPVKRSRVERMDVGRTKKTAKTARFDDHKSSENVILQEDIYDDLPGSSSPRKKTRKGAPSSAQKSGKSTITKQRVRTETTRLSIEKPSRPVHSKDVSKQRSGLNTTAPEAIPEVSETPVLDDADSAAATSAETSEVVRGAQSPTKLLSPHKRARAAPWMVSQTKRLITHREHDRGYPLETPEEPAESPRRVLANGDPVAKGEAPAVKGPLALLPDFDVNYDDGIADMQASSEPASVLDEAERQIASPSQDAMRRRTSQRSQELQQTDRMQANVPVLMEDARALHTLHVQAIPEEKTLLPARAGADHSHVTYDAKACSAELQAPTALAKEAQASHHASTCGPDQQPTVDTPAPPPIGQEKVRPELDKHSASRGEPGIGKQKGRDSGLGGMSGASELAPINDLCETLGTSAAHPLPSTDNELPSTESGRRRPLATSKSLLRLQEDGPLRPSHEARSQARSPVVTRNIETVQHSRACTSLNPLRSREEVTIVSDVPTSQDNDLSQRNLPSTTVERRACHEPVFHQKGLLTFASQDPIDLGVVSTKDTIASLASDVLLKRKINQLQPEETHSKDTDAAQQSQNHQADIVERIRAAADAIVQALLEQADSAIQHRMTAQEAELLHLRREFANGIAVLNGQTSIVQQVLRRMHGTTRKAADQVSHFAKNDVEALRKFKSGTDKLKKDHEDSCGCLPESLFEE</sequence>
<feature type="compositionally biased region" description="Polar residues" evidence="1">
    <location>
        <begin position="1161"/>
        <end position="1174"/>
    </location>
</feature>